<feature type="transmembrane region" description="Helical" evidence="1">
    <location>
        <begin position="20"/>
        <end position="40"/>
    </location>
</feature>
<sequence length="59" mass="6708">MNTLILISLSISEFVDGLGFTVLINDCFILMSIFMLFIFINKNSAINKKNKSEAPIWTH</sequence>
<keyword evidence="1" id="KW-0812">Transmembrane</keyword>
<dbReference type="EMBL" id="LAZR01010419">
    <property type="protein sequence ID" value="KKM67049.1"/>
    <property type="molecule type" value="Genomic_DNA"/>
</dbReference>
<accession>A0A0F9JB67</accession>
<keyword evidence="1" id="KW-0472">Membrane</keyword>
<gene>
    <name evidence="2" type="ORF">LCGC14_1475070</name>
</gene>
<keyword evidence="1" id="KW-1133">Transmembrane helix</keyword>
<reference evidence="2" key="1">
    <citation type="journal article" date="2015" name="Nature">
        <title>Complex archaea that bridge the gap between prokaryotes and eukaryotes.</title>
        <authorList>
            <person name="Spang A."/>
            <person name="Saw J.H."/>
            <person name="Jorgensen S.L."/>
            <person name="Zaremba-Niedzwiedzka K."/>
            <person name="Martijn J."/>
            <person name="Lind A.E."/>
            <person name="van Eijk R."/>
            <person name="Schleper C."/>
            <person name="Guy L."/>
            <person name="Ettema T.J."/>
        </authorList>
    </citation>
    <scope>NUCLEOTIDE SEQUENCE</scope>
</reference>
<organism evidence="2">
    <name type="scientific">marine sediment metagenome</name>
    <dbReference type="NCBI Taxonomy" id="412755"/>
    <lineage>
        <taxon>unclassified sequences</taxon>
        <taxon>metagenomes</taxon>
        <taxon>ecological metagenomes</taxon>
    </lineage>
</organism>
<evidence type="ECO:0000313" key="2">
    <source>
        <dbReference type="EMBL" id="KKM67049.1"/>
    </source>
</evidence>
<evidence type="ECO:0000256" key="1">
    <source>
        <dbReference type="SAM" id="Phobius"/>
    </source>
</evidence>
<dbReference type="AlphaFoldDB" id="A0A0F9JB67"/>
<proteinExistence type="predicted"/>
<protein>
    <submittedName>
        <fullName evidence="2">Uncharacterized protein</fullName>
    </submittedName>
</protein>
<name>A0A0F9JB67_9ZZZZ</name>
<comment type="caution">
    <text evidence="2">The sequence shown here is derived from an EMBL/GenBank/DDBJ whole genome shotgun (WGS) entry which is preliminary data.</text>
</comment>